<dbReference type="InterPro" id="IPR050553">
    <property type="entry name" value="Thioredoxin_ResA/DsbE_sf"/>
</dbReference>
<evidence type="ECO:0000259" key="2">
    <source>
        <dbReference type="PROSITE" id="PS51352"/>
    </source>
</evidence>
<feature type="domain" description="Thioredoxin" evidence="2">
    <location>
        <begin position="63"/>
        <end position="202"/>
    </location>
</feature>
<evidence type="ECO:0000256" key="1">
    <source>
        <dbReference type="SAM" id="Phobius"/>
    </source>
</evidence>
<evidence type="ECO:0000313" key="4">
    <source>
        <dbReference type="Proteomes" id="UP000480178"/>
    </source>
</evidence>
<reference evidence="3 4" key="1">
    <citation type="submission" date="2020-01" db="EMBL/GenBank/DDBJ databases">
        <authorList>
            <person name="Kim M.K."/>
        </authorList>
    </citation>
    <scope>NUCLEOTIDE SEQUENCE [LARGE SCALE GENOMIC DNA]</scope>
    <source>
        <strain evidence="3 4">172606-1</strain>
    </source>
</reference>
<keyword evidence="1" id="KW-0472">Membrane</keyword>
<dbReference type="AlphaFoldDB" id="A0A6C0GQR0"/>
<dbReference type="SUPFAM" id="SSF52833">
    <property type="entry name" value="Thioredoxin-like"/>
    <property type="match status" value="1"/>
</dbReference>
<protein>
    <submittedName>
        <fullName evidence="3">TlpA family protein disulfide reductase</fullName>
    </submittedName>
</protein>
<keyword evidence="4" id="KW-1185">Reference proteome</keyword>
<name>A0A6C0GQR0_9BACT</name>
<dbReference type="InterPro" id="IPR013766">
    <property type="entry name" value="Thioredoxin_domain"/>
</dbReference>
<accession>A0A6C0GQR0</accession>
<dbReference type="Proteomes" id="UP000480178">
    <property type="component" value="Chromosome"/>
</dbReference>
<dbReference type="EMBL" id="CP048222">
    <property type="protein sequence ID" value="QHT70194.1"/>
    <property type="molecule type" value="Genomic_DNA"/>
</dbReference>
<dbReference type="CDD" id="cd02966">
    <property type="entry name" value="TlpA_like_family"/>
    <property type="match status" value="1"/>
</dbReference>
<keyword evidence="1" id="KW-1133">Transmembrane helix</keyword>
<dbReference type="InterPro" id="IPR013740">
    <property type="entry name" value="Redoxin"/>
</dbReference>
<gene>
    <name evidence="3" type="ORF">GXP67_27885</name>
</gene>
<dbReference type="Gene3D" id="3.40.30.10">
    <property type="entry name" value="Glutaredoxin"/>
    <property type="match status" value="1"/>
</dbReference>
<evidence type="ECO:0000313" key="3">
    <source>
        <dbReference type="EMBL" id="QHT70194.1"/>
    </source>
</evidence>
<dbReference type="KEGG" id="rhoz:GXP67_27885"/>
<dbReference type="GO" id="GO:0016491">
    <property type="term" value="F:oxidoreductase activity"/>
    <property type="evidence" value="ECO:0007669"/>
    <property type="project" value="InterPro"/>
</dbReference>
<dbReference type="PROSITE" id="PS51352">
    <property type="entry name" value="THIOREDOXIN_2"/>
    <property type="match status" value="1"/>
</dbReference>
<dbReference type="PANTHER" id="PTHR42852">
    <property type="entry name" value="THIOL:DISULFIDE INTERCHANGE PROTEIN DSBE"/>
    <property type="match status" value="1"/>
</dbReference>
<dbReference type="Pfam" id="PF08534">
    <property type="entry name" value="Redoxin"/>
    <property type="match status" value="1"/>
</dbReference>
<keyword evidence="1" id="KW-0812">Transmembrane</keyword>
<sequence>MKTIVKKEFASWFVILSVIFTIYLTGLQTEVLGRVQQMVLATGLIKPELKNDVASDSNAAYVISQAEAGHDFPLLTLDGKSANLKEFKGKVIFINLWATWCPPCIAEMPNIHKLYERTSTEDVAFVMLSLDEDFEKARKFVKRKEYTFPVYGVKESLPIEFETTIIPTTYVIDRNGKIVLRKEGMAKYDTDEFRTFLDKLIKSKAQ</sequence>
<organism evidence="3 4">
    <name type="scientific">Rhodocytophaga rosea</name>
    <dbReference type="NCBI Taxonomy" id="2704465"/>
    <lineage>
        <taxon>Bacteria</taxon>
        <taxon>Pseudomonadati</taxon>
        <taxon>Bacteroidota</taxon>
        <taxon>Cytophagia</taxon>
        <taxon>Cytophagales</taxon>
        <taxon>Rhodocytophagaceae</taxon>
        <taxon>Rhodocytophaga</taxon>
    </lineage>
</organism>
<dbReference type="RefSeq" id="WP_162446176.1">
    <property type="nucleotide sequence ID" value="NZ_CP048222.1"/>
</dbReference>
<dbReference type="PANTHER" id="PTHR42852:SF17">
    <property type="entry name" value="THIOREDOXIN-LIKE PROTEIN HI_1115"/>
    <property type="match status" value="1"/>
</dbReference>
<feature type="transmembrane region" description="Helical" evidence="1">
    <location>
        <begin position="9"/>
        <end position="27"/>
    </location>
</feature>
<dbReference type="InterPro" id="IPR036249">
    <property type="entry name" value="Thioredoxin-like_sf"/>
</dbReference>
<proteinExistence type="predicted"/>